<evidence type="ECO:0000313" key="2">
    <source>
        <dbReference type="Proteomes" id="UP001303473"/>
    </source>
</evidence>
<comment type="caution">
    <text evidence="1">The sequence shown here is derived from an EMBL/GenBank/DDBJ whole genome shotgun (WGS) entry which is preliminary data.</text>
</comment>
<name>A0AAN6MX25_9PEZI</name>
<keyword evidence="2" id="KW-1185">Reference proteome</keyword>
<evidence type="ECO:0000313" key="1">
    <source>
        <dbReference type="EMBL" id="KAK3935077.1"/>
    </source>
</evidence>
<evidence type="ECO:0008006" key="3">
    <source>
        <dbReference type="Google" id="ProtNLM"/>
    </source>
</evidence>
<proteinExistence type="predicted"/>
<protein>
    <recommendedName>
        <fullName evidence="3">DUF4238 domain-containing protein</fullName>
    </recommendedName>
</protein>
<dbReference type="Proteomes" id="UP001303473">
    <property type="component" value="Unassembled WGS sequence"/>
</dbReference>
<reference evidence="2" key="1">
    <citation type="journal article" date="2023" name="Mol. Phylogenet. Evol.">
        <title>Genome-scale phylogeny and comparative genomics of the fungal order Sordariales.</title>
        <authorList>
            <person name="Hensen N."/>
            <person name="Bonometti L."/>
            <person name="Westerberg I."/>
            <person name="Brannstrom I.O."/>
            <person name="Guillou S."/>
            <person name="Cros-Aarteil S."/>
            <person name="Calhoun S."/>
            <person name="Haridas S."/>
            <person name="Kuo A."/>
            <person name="Mondo S."/>
            <person name="Pangilinan J."/>
            <person name="Riley R."/>
            <person name="LaButti K."/>
            <person name="Andreopoulos B."/>
            <person name="Lipzen A."/>
            <person name="Chen C."/>
            <person name="Yan M."/>
            <person name="Daum C."/>
            <person name="Ng V."/>
            <person name="Clum A."/>
            <person name="Steindorff A."/>
            <person name="Ohm R.A."/>
            <person name="Martin F."/>
            <person name="Silar P."/>
            <person name="Natvig D.O."/>
            <person name="Lalanne C."/>
            <person name="Gautier V."/>
            <person name="Ament-Velasquez S.L."/>
            <person name="Kruys A."/>
            <person name="Hutchinson M.I."/>
            <person name="Powell A.J."/>
            <person name="Barry K."/>
            <person name="Miller A.N."/>
            <person name="Grigoriev I.V."/>
            <person name="Debuchy R."/>
            <person name="Gladieux P."/>
            <person name="Hiltunen Thoren M."/>
            <person name="Johannesson H."/>
        </authorList>
    </citation>
    <scope>NUCLEOTIDE SEQUENCE [LARGE SCALE GENOMIC DNA]</scope>
    <source>
        <strain evidence="2">CBS 340.73</strain>
    </source>
</reference>
<organism evidence="1 2">
    <name type="scientific">Diplogelasinospora grovesii</name>
    <dbReference type="NCBI Taxonomy" id="303347"/>
    <lineage>
        <taxon>Eukaryota</taxon>
        <taxon>Fungi</taxon>
        <taxon>Dikarya</taxon>
        <taxon>Ascomycota</taxon>
        <taxon>Pezizomycotina</taxon>
        <taxon>Sordariomycetes</taxon>
        <taxon>Sordariomycetidae</taxon>
        <taxon>Sordariales</taxon>
        <taxon>Diplogelasinosporaceae</taxon>
        <taxon>Diplogelasinospora</taxon>
    </lineage>
</organism>
<accession>A0AAN6MX25</accession>
<dbReference type="InterPro" id="IPR025332">
    <property type="entry name" value="DUF4238"/>
</dbReference>
<dbReference type="Pfam" id="PF14022">
    <property type="entry name" value="DUF4238"/>
    <property type="match status" value="1"/>
</dbReference>
<dbReference type="EMBL" id="MU853943">
    <property type="protein sequence ID" value="KAK3935077.1"/>
    <property type="molecule type" value="Genomic_DNA"/>
</dbReference>
<gene>
    <name evidence="1" type="ORF">QBC46DRAFT_453753</name>
</gene>
<dbReference type="AlphaFoldDB" id="A0AAN6MX25"/>
<sequence length="739" mass="86728">MATDPQGTRSQFQHFIPQFLLRNYTHKFAPPPTPAQGKKKSKRKYERGKFRGDAVAYNVKLDAETLAIDESPVNTILGKVDMYVDTTKPTTKEQYRIESRFSKMESQASYIFRKIVKSFEAGDPALWLTRDERDLLRKFLFLLKYRNSAFHRRFYHDSFEDYFADDRGHLLDYMRDKGFSRLTDVWFHNLETIMALEMDPEGQWIHDLPNRMYRMDAKWFVAHVQSMYMAICTPANPTDDEFALTDNSYGVFEGPNAFVRDAKTGKVEPAGWANFHEFAPVSPKLLIVLRSFLLPAPLEDQDPKIRELRECWRYNAVDDVHGLDTKSQLEDLPISKALNNYSRIVNGRLELLYGEDGTSRKDHKFLFSFFKIKTKHVNKINSFFFDNSYRCSRIVFGTKTAFFRALEWYMTEPCTTAGKKIYGEDAHLQQKHLEKLAALMKAMGSTRKAVWTEMDPPLIPDYEEARSRLDEFQRIAMKMAAEPSGQEPAHVQTYEDLGGKSIVEDMGQAGRMLQLQLNMDMWSVGVGKEIRARNRRLLLYSYLRLPPARFWSFLKRLRIMLLSDGNQLQPCVGLFWEYTRHDRPEDIFARVRKLIPRSEKLNHLMYSTVLNDVDREKFPELNIWRKPTSLLEFMTFKVLPLANHLLYIPGQIRNCGIAEIEELAERQEELVFRQEMYNRPEFDDPRFDEVDKLELLTRFLVRSKFKKALAGKLDARLLHEFKRIFFEFTFPTPPTLEEV</sequence>